<accession>A0A3S1B068</accession>
<gene>
    <name evidence="2" type="ORF">ECE50_016130</name>
</gene>
<feature type="domain" description="AB hydrolase-1" evidence="1">
    <location>
        <begin position="135"/>
        <end position="385"/>
    </location>
</feature>
<reference evidence="2" key="1">
    <citation type="submission" date="2020-05" db="EMBL/GenBank/DDBJ databases">
        <title>Chitinophaga laudate sp. nov., isolated from a tropical peat swamp.</title>
        <authorList>
            <person name="Goh C.B.S."/>
            <person name="Lee M.S."/>
            <person name="Parimannan S."/>
            <person name="Pasbakhsh P."/>
            <person name="Yule C.M."/>
            <person name="Rajandas H."/>
            <person name="Loke S."/>
            <person name="Croft L."/>
            <person name="Tan J.B.L."/>
        </authorList>
    </citation>
    <scope>NUCLEOTIDE SEQUENCE</scope>
    <source>
        <strain evidence="2">Mgbs1</strain>
    </source>
</reference>
<dbReference type="Gene3D" id="3.40.50.1820">
    <property type="entry name" value="alpha/beta hydrolase"/>
    <property type="match status" value="1"/>
</dbReference>
<sequence>MKKIFALLLSCCGYLSASSQDSLSAFKSYFGNYQSSNGRLFSVGRTDNNLFLMDYGQSACRYLSPAGKQTFTVGKTGDKIMLQDDHTLLFISGQRKDTAWKVKPADTEDMLVKADGATLGGTLWKPRGKNTFPVIILVHGAGYETRHNMRYLPYLFNAWGYGVFTYDKRGCGVSTGSYQPWDAGIRVLAGDVEHIYHHLETRKEISAISMMGISNGAWVVSDAASRLPHTAFIIPVVGGFVPVYKQELYRIHEAGKKAALTPQDVAEMDSVMASIYNDQFFQQPPAVAIPKLQQLMSFSASRPWFSSMPLKDFQQVPTETLFTMGKAAWENELSYKPEKYPACEIYALLGEADKISPASQIAGVVNTLPKASATVIPHATHFMVEEGTDIIPELYLKTLKKILKEKKPL</sequence>
<dbReference type="Proteomes" id="UP000281028">
    <property type="component" value="Unassembled WGS sequence"/>
</dbReference>
<dbReference type="InterPro" id="IPR053145">
    <property type="entry name" value="AB_hydrolase_Est10"/>
</dbReference>
<dbReference type="PANTHER" id="PTHR43265:SF1">
    <property type="entry name" value="ESTERASE ESTD"/>
    <property type="match status" value="1"/>
</dbReference>
<organism evidence="2 3">
    <name type="scientific">Chitinophaga solisilvae</name>
    <dbReference type="NCBI Taxonomy" id="1233460"/>
    <lineage>
        <taxon>Bacteria</taxon>
        <taxon>Pseudomonadati</taxon>
        <taxon>Bacteroidota</taxon>
        <taxon>Chitinophagia</taxon>
        <taxon>Chitinophagales</taxon>
        <taxon>Chitinophagaceae</taxon>
        <taxon>Chitinophaga</taxon>
    </lineage>
</organism>
<evidence type="ECO:0000313" key="2">
    <source>
        <dbReference type="EMBL" id="NSL88368.1"/>
    </source>
</evidence>
<dbReference type="InterPro" id="IPR029058">
    <property type="entry name" value="AB_hydrolase_fold"/>
</dbReference>
<name>A0A3S1B068_9BACT</name>
<dbReference type="SUPFAM" id="SSF53474">
    <property type="entry name" value="alpha/beta-Hydrolases"/>
    <property type="match status" value="1"/>
</dbReference>
<dbReference type="Pfam" id="PF12697">
    <property type="entry name" value="Abhydrolase_6"/>
    <property type="match status" value="1"/>
</dbReference>
<dbReference type="GO" id="GO:0052689">
    <property type="term" value="F:carboxylic ester hydrolase activity"/>
    <property type="evidence" value="ECO:0007669"/>
    <property type="project" value="TreeGrafter"/>
</dbReference>
<dbReference type="EMBL" id="RIAR02000001">
    <property type="protein sequence ID" value="NSL88368.1"/>
    <property type="molecule type" value="Genomic_DNA"/>
</dbReference>
<keyword evidence="3" id="KW-1185">Reference proteome</keyword>
<evidence type="ECO:0000259" key="1">
    <source>
        <dbReference type="Pfam" id="PF12697"/>
    </source>
</evidence>
<keyword evidence="2" id="KW-0378">Hydrolase</keyword>
<dbReference type="PANTHER" id="PTHR43265">
    <property type="entry name" value="ESTERASE ESTD"/>
    <property type="match status" value="1"/>
</dbReference>
<dbReference type="InterPro" id="IPR000073">
    <property type="entry name" value="AB_hydrolase_1"/>
</dbReference>
<dbReference type="AlphaFoldDB" id="A0A3S1B068"/>
<evidence type="ECO:0000313" key="3">
    <source>
        <dbReference type="Proteomes" id="UP000281028"/>
    </source>
</evidence>
<dbReference type="OrthoDB" id="9809549at2"/>
<comment type="caution">
    <text evidence="2">The sequence shown here is derived from an EMBL/GenBank/DDBJ whole genome shotgun (WGS) entry which is preliminary data.</text>
</comment>
<protein>
    <submittedName>
        <fullName evidence="2">Alpha/beta hydrolase</fullName>
    </submittedName>
</protein>
<proteinExistence type="predicted"/>